<accession>A0A7Y9WQF2</accession>
<organism evidence="2 3">
    <name type="scientific">Paraburkholderia bryophila</name>
    <dbReference type="NCBI Taxonomy" id="420952"/>
    <lineage>
        <taxon>Bacteria</taxon>
        <taxon>Pseudomonadati</taxon>
        <taxon>Pseudomonadota</taxon>
        <taxon>Betaproteobacteria</taxon>
        <taxon>Burkholderiales</taxon>
        <taxon>Burkholderiaceae</taxon>
        <taxon>Paraburkholderia</taxon>
    </lineage>
</organism>
<name>A0A7Y9WQF2_9BURK</name>
<reference evidence="2 3" key="1">
    <citation type="submission" date="2020-07" db="EMBL/GenBank/DDBJ databases">
        <title>Exploring microbial biodiversity for novel pathways involved in the catabolism of aromatic compounds derived from lignin.</title>
        <authorList>
            <person name="Elkins J."/>
        </authorList>
    </citation>
    <scope>NUCLEOTIDE SEQUENCE [LARGE SCALE GENOMIC DNA]</scope>
    <source>
        <strain evidence="2 3">H2C3C</strain>
    </source>
</reference>
<protein>
    <submittedName>
        <fullName evidence="2">Uncharacterized protein</fullName>
    </submittedName>
</protein>
<feature type="region of interest" description="Disordered" evidence="1">
    <location>
        <begin position="26"/>
        <end position="77"/>
    </location>
</feature>
<sequence length="373" mass="38924">MANLSPGPLLKSQQHADALQHHLRASGNTHEGSHAPANPTAVIRRSHGPDELLRGVPKRKPVAQGMRRVRDETEDDALARMSDAREQRADNAGRSMSKAQGSAFGAFQVMKDRVQKGFGSFMKALVSDEEARARTLSVLNSLYCSNPAALAKSVGTEHGESFESRYGTSGLTAAQAVGVKAAPAAAKPTLAKSIAKPSTKPVTMATVKARLLGLARAVGNEELVKSLEAGYGSNSATLTGGSAMRKQSLSKRVASTTIGGDPKPRYSPEDLLKGAAAALHAGAITGAEAQAIQHHVNMTGDCPDHLLKKLTGETTATPTRLLTRSEVEAACAKGMQSGAISGAEGIHVSTCLSLGHAIDGGVMQRLKSIHHSK</sequence>
<evidence type="ECO:0000313" key="3">
    <source>
        <dbReference type="Proteomes" id="UP000540929"/>
    </source>
</evidence>
<evidence type="ECO:0000313" key="2">
    <source>
        <dbReference type="EMBL" id="NYH24688.1"/>
    </source>
</evidence>
<gene>
    <name evidence="2" type="ORF">GGD40_004167</name>
</gene>
<proteinExistence type="predicted"/>
<dbReference type="EMBL" id="JACCAS010000001">
    <property type="protein sequence ID" value="NYH24688.1"/>
    <property type="molecule type" value="Genomic_DNA"/>
</dbReference>
<keyword evidence="3" id="KW-1185">Reference proteome</keyword>
<dbReference type="RefSeq" id="WP_179744757.1">
    <property type="nucleotide sequence ID" value="NZ_JACCAS010000001.1"/>
</dbReference>
<comment type="caution">
    <text evidence="2">The sequence shown here is derived from an EMBL/GenBank/DDBJ whole genome shotgun (WGS) entry which is preliminary data.</text>
</comment>
<dbReference type="AlphaFoldDB" id="A0A7Y9WQF2"/>
<evidence type="ECO:0000256" key="1">
    <source>
        <dbReference type="SAM" id="MobiDB-lite"/>
    </source>
</evidence>
<dbReference type="Proteomes" id="UP000540929">
    <property type="component" value="Unassembled WGS sequence"/>
</dbReference>